<dbReference type="InterPro" id="IPR027417">
    <property type="entry name" value="P-loop_NTPase"/>
</dbReference>
<sequence length="1053" mass="117867">MEALRAAIAAAQSAGTLLLATFRPYREKDFVWKRLSELKDFSKICDRIELDPVLGRDCDIEANLKRCADNVSDLKVLLEEATSFDQDHRFRGSWKSLVGEDIDEEFVRLFNRLQRERAALELRIENATSYAEYQMGVAAREAKPRAAASSANWLRSAIFITDPRNDRSALISAKGKRADGTCTWILETDAYSTWMHTPCPGLWITGGPGIGKSIMSIFLTEQLELKVEGPTKESVIYFFCDGQNDARDNAPVILQALIWQLGRLKPYLIQHAIPQVQSHFGMKVYSTRIESLCRTFISMVEDPDAGCVFCVIDGLDECDSTSSELVNCLLGVTTPRFKPIIISRPLNQSLTSSLSEYVRLRLDTDFEKQVKTDLSAFIQQRVQQLSDDGDFLPALRHVLHDKFMKRSEGTFLWVGLAAQELENTQLAEVETSLSSLPSGLNGIYNQVLRSIDPACATSVARLLTVVMTAYIPLSIEDAESLLGIQPTDDLTASEVMESLIAQCGSLLTLLGEPKSRKRVIRLVHQSVKDYLFRPSKDADHELEALRFQQQKAHLQLASLCLDILESFKFREGRPEDIQKFRETGFRAQYALDCFENHAKDSGSEFSSLVLRSLPFLKPLIYASDEDDKTDWGCLMHNASQFGILPVVRHALDKPLGLYKSVRGYTRGTTPLHIAALSEYGETVRALLQKQRYLPGKWSVSAKDWAGETPLHVAAVRSPTSSVQALLDYKANPNLPNCQGHTALHKAVYSDHSEIVRLLLSAGAQVSAQDLCGRTPLFLAAAIDLIHGAHGDGFCQPDTDPVLKQLLEAGSDVNRGDEYGITPLHIAVRRHSVRHTRLLLHWGANHNVANYWGFKPLHYIAGGHEITTFDEYRARDRSPNSKRADWFVPNEPNPKFVNANLPNSTYYVSKAWGDARGQLETGTKYIFIEMERVVIEMRDIVDCFKSRGADLNVQAADGTTPLMCCMYRNNMESVIAAACLLKAGVDVDTQDDHGNSCLHLAVVQRKRRLVSLLIDYGADQELQNKKGVTPADLIQLRPEFWEVLETEVKVEEVE</sequence>
<dbReference type="Gene3D" id="1.25.40.20">
    <property type="entry name" value="Ankyrin repeat-containing domain"/>
    <property type="match status" value="2"/>
</dbReference>
<dbReference type="Pfam" id="PF00023">
    <property type="entry name" value="Ank"/>
    <property type="match status" value="1"/>
</dbReference>
<feature type="repeat" description="ANK" evidence="2">
    <location>
        <begin position="992"/>
        <end position="1024"/>
    </location>
</feature>
<reference evidence="4 5" key="2">
    <citation type="submission" date="2020-04" db="EMBL/GenBank/DDBJ databases">
        <title>Genome sequencing and assembly of multiple isolates from the Colletotrichum gloeosporioides species complex.</title>
        <authorList>
            <person name="Gan P."/>
            <person name="Shirasu K."/>
        </authorList>
    </citation>
    <scope>NUCLEOTIDE SEQUENCE [LARGE SCALE GENOMIC DNA]</scope>
    <source>
        <strain evidence="4 5">Nara gc5</strain>
    </source>
</reference>
<reference evidence="4 5" key="1">
    <citation type="submission" date="2012-08" db="EMBL/GenBank/DDBJ databases">
        <authorList>
            <person name="Gan P.H.P."/>
            <person name="Ikeda K."/>
            <person name="Irieda H."/>
            <person name="Narusaka M."/>
            <person name="O'Connell R.J."/>
            <person name="Narusaka Y."/>
            <person name="Takano Y."/>
            <person name="Kubo Y."/>
            <person name="Shirasu K."/>
        </authorList>
    </citation>
    <scope>NUCLEOTIDE SEQUENCE [LARGE SCALE GENOMIC DNA]</scope>
    <source>
        <strain evidence="4 5">Nara gc5</strain>
    </source>
</reference>
<dbReference type="InParanoid" id="A0A7J6JI08"/>
<dbReference type="Pfam" id="PF12796">
    <property type="entry name" value="Ank_2"/>
    <property type="match status" value="3"/>
</dbReference>
<feature type="repeat" description="ANK" evidence="2">
    <location>
        <begin position="818"/>
        <end position="850"/>
    </location>
</feature>
<feature type="repeat" description="ANK" evidence="2">
    <location>
        <begin position="666"/>
        <end position="689"/>
    </location>
</feature>
<dbReference type="EMBL" id="ANPB02000002">
    <property type="protein sequence ID" value="KAF4489968.1"/>
    <property type="molecule type" value="Genomic_DNA"/>
</dbReference>
<name>A0A7J6JI08_COLFN</name>
<evidence type="ECO:0000313" key="4">
    <source>
        <dbReference type="EMBL" id="KAF4489968.1"/>
    </source>
</evidence>
<protein>
    <submittedName>
        <fullName evidence="4">Vegetative incompatibility protein HET-E-1</fullName>
    </submittedName>
</protein>
<dbReference type="Proteomes" id="UP000011096">
    <property type="component" value="Unassembled WGS sequence"/>
</dbReference>
<dbReference type="InterPro" id="IPR002110">
    <property type="entry name" value="Ankyrin_rpt"/>
</dbReference>
<feature type="domain" description="Nephrocystin 3-like N-terminal" evidence="3">
    <location>
        <begin position="180"/>
        <end position="344"/>
    </location>
</feature>
<dbReference type="PRINTS" id="PR01415">
    <property type="entry name" value="ANKYRIN"/>
</dbReference>
<keyword evidence="5" id="KW-1185">Reference proteome</keyword>
<gene>
    <name evidence="4" type="ORF">CGGC5_v003072</name>
</gene>
<feature type="repeat" description="ANK" evidence="2">
    <location>
        <begin position="738"/>
        <end position="770"/>
    </location>
</feature>
<dbReference type="AlphaFoldDB" id="A0A7J6JI08"/>
<comment type="caution">
    <text evidence="4">The sequence shown here is derived from an EMBL/GenBank/DDBJ whole genome shotgun (WGS) entry which is preliminary data.</text>
</comment>
<dbReference type="Gene3D" id="3.40.50.300">
    <property type="entry name" value="P-loop containing nucleotide triphosphate hydrolases"/>
    <property type="match status" value="1"/>
</dbReference>
<dbReference type="GeneID" id="43616065"/>
<dbReference type="SMART" id="SM00248">
    <property type="entry name" value="ANK"/>
    <property type="match status" value="7"/>
</dbReference>
<dbReference type="Pfam" id="PF24883">
    <property type="entry name" value="NPHP3_N"/>
    <property type="match status" value="1"/>
</dbReference>
<dbReference type="InterPro" id="IPR036770">
    <property type="entry name" value="Ankyrin_rpt-contain_sf"/>
</dbReference>
<keyword evidence="1" id="KW-0677">Repeat</keyword>
<evidence type="ECO:0000256" key="1">
    <source>
        <dbReference type="ARBA" id="ARBA00022737"/>
    </source>
</evidence>
<evidence type="ECO:0000259" key="3">
    <source>
        <dbReference type="Pfam" id="PF24883"/>
    </source>
</evidence>
<feature type="repeat" description="ANK" evidence="2">
    <location>
        <begin position="956"/>
        <end position="991"/>
    </location>
</feature>
<evidence type="ECO:0000256" key="2">
    <source>
        <dbReference type="PROSITE-ProRule" id="PRU00023"/>
    </source>
</evidence>
<evidence type="ECO:0000313" key="5">
    <source>
        <dbReference type="Proteomes" id="UP000011096"/>
    </source>
</evidence>
<dbReference type="InterPro" id="IPR056884">
    <property type="entry name" value="NPHP3-like_N"/>
</dbReference>
<dbReference type="PROSITE" id="PS50297">
    <property type="entry name" value="ANK_REP_REGION"/>
    <property type="match status" value="5"/>
</dbReference>
<keyword evidence="2" id="KW-0040">ANK repeat</keyword>
<dbReference type="OrthoDB" id="4849308at2759"/>
<dbReference type="SUPFAM" id="SSF48403">
    <property type="entry name" value="Ankyrin repeat"/>
    <property type="match status" value="2"/>
</dbReference>
<proteinExistence type="predicted"/>
<accession>A0A7J6JI08</accession>
<dbReference type="PROSITE" id="PS50088">
    <property type="entry name" value="ANK_REPEAT"/>
    <property type="match status" value="6"/>
</dbReference>
<dbReference type="RefSeq" id="XP_066009579.1">
    <property type="nucleotide sequence ID" value="XM_066151070.1"/>
</dbReference>
<dbReference type="PANTHER" id="PTHR10039">
    <property type="entry name" value="AMELOGENIN"/>
    <property type="match status" value="1"/>
</dbReference>
<feature type="repeat" description="ANK" evidence="2">
    <location>
        <begin position="705"/>
        <end position="737"/>
    </location>
</feature>
<organism evidence="4 5">
    <name type="scientific">Colletotrichum fructicola (strain Nara gc5)</name>
    <name type="common">Anthracnose fungus</name>
    <name type="synonym">Colletotrichum gloeosporioides (strain Nara gc5)</name>
    <dbReference type="NCBI Taxonomy" id="1213859"/>
    <lineage>
        <taxon>Eukaryota</taxon>
        <taxon>Fungi</taxon>
        <taxon>Dikarya</taxon>
        <taxon>Ascomycota</taxon>
        <taxon>Pezizomycotina</taxon>
        <taxon>Sordariomycetes</taxon>
        <taxon>Hypocreomycetidae</taxon>
        <taxon>Glomerellales</taxon>
        <taxon>Glomerellaceae</taxon>
        <taxon>Colletotrichum</taxon>
        <taxon>Colletotrichum gloeosporioides species complex</taxon>
    </lineage>
</organism>
<dbReference type="PANTHER" id="PTHR10039:SF17">
    <property type="entry name" value="FUNGAL STAND N-TERMINAL GOODBYE DOMAIN-CONTAINING PROTEIN-RELATED"/>
    <property type="match status" value="1"/>
</dbReference>
<dbReference type="SUPFAM" id="SSF52540">
    <property type="entry name" value="P-loop containing nucleoside triphosphate hydrolases"/>
    <property type="match status" value="1"/>
</dbReference>